<dbReference type="EMBL" id="PFDW01000033">
    <property type="protein sequence ID" value="PJE58281.1"/>
    <property type="molecule type" value="Genomic_DNA"/>
</dbReference>
<dbReference type="Proteomes" id="UP000231450">
    <property type="component" value="Unassembled WGS sequence"/>
</dbReference>
<feature type="non-terminal residue" evidence="1">
    <location>
        <position position="1"/>
    </location>
</feature>
<evidence type="ECO:0000313" key="2">
    <source>
        <dbReference type="Proteomes" id="UP000231450"/>
    </source>
</evidence>
<gene>
    <name evidence="1" type="ORF">COU81_01515</name>
</gene>
<organism evidence="1 2">
    <name type="scientific">Candidatus Portnoybacteria bacterium CG10_big_fil_rev_8_21_14_0_10_36_7</name>
    <dbReference type="NCBI Taxonomy" id="1974812"/>
    <lineage>
        <taxon>Bacteria</taxon>
        <taxon>Candidatus Portnoyibacteriota</taxon>
    </lineage>
</organism>
<proteinExistence type="predicted"/>
<sequence length="86" mass="9794">KVFDKSGKFVFSGNHGQMIIFWKNKDYGSVEDIGGISDEDCKSIFRFGAGDDHGFIDGKRIEGLFKNLEDQILRKKLTAQDTQKNY</sequence>
<evidence type="ECO:0000313" key="1">
    <source>
        <dbReference type="EMBL" id="PJE58281.1"/>
    </source>
</evidence>
<name>A0A2M8KEC4_9BACT</name>
<accession>A0A2M8KEC4</accession>
<dbReference type="AlphaFoldDB" id="A0A2M8KEC4"/>
<comment type="caution">
    <text evidence="1">The sequence shown here is derived from an EMBL/GenBank/DDBJ whole genome shotgun (WGS) entry which is preliminary data.</text>
</comment>
<reference evidence="2" key="1">
    <citation type="submission" date="2017-09" db="EMBL/GenBank/DDBJ databases">
        <title>Depth-based differentiation of microbial function through sediment-hosted aquifers and enrichment of novel symbionts in the deep terrestrial subsurface.</title>
        <authorList>
            <person name="Probst A.J."/>
            <person name="Ladd B."/>
            <person name="Jarett J.K."/>
            <person name="Geller-Mcgrath D.E."/>
            <person name="Sieber C.M.K."/>
            <person name="Emerson J.B."/>
            <person name="Anantharaman K."/>
            <person name="Thomas B.C."/>
            <person name="Malmstrom R."/>
            <person name="Stieglmeier M."/>
            <person name="Klingl A."/>
            <person name="Woyke T."/>
            <person name="Ryan C.M."/>
            <person name="Banfield J.F."/>
        </authorList>
    </citation>
    <scope>NUCLEOTIDE SEQUENCE [LARGE SCALE GENOMIC DNA]</scope>
</reference>
<protein>
    <submittedName>
        <fullName evidence="1">Uncharacterized protein</fullName>
    </submittedName>
</protein>